<dbReference type="GO" id="GO:0071966">
    <property type="term" value="P:fungal-type cell wall polysaccharide metabolic process"/>
    <property type="evidence" value="ECO:0007669"/>
    <property type="project" value="TreeGrafter"/>
</dbReference>
<feature type="compositionally biased region" description="Low complexity" evidence="1">
    <location>
        <begin position="46"/>
        <end position="60"/>
    </location>
</feature>
<evidence type="ECO:0000313" key="4">
    <source>
        <dbReference type="Proteomes" id="UP000610846"/>
    </source>
</evidence>
<feature type="compositionally biased region" description="Low complexity" evidence="1">
    <location>
        <begin position="21"/>
        <end position="32"/>
    </location>
</feature>
<dbReference type="SUPFAM" id="SSF51445">
    <property type="entry name" value="(Trans)glycosidases"/>
    <property type="match status" value="1"/>
</dbReference>
<dbReference type="InterPro" id="IPR017853">
    <property type="entry name" value="GH"/>
</dbReference>
<dbReference type="AlphaFoldDB" id="A0A927G6S3"/>
<comment type="caution">
    <text evidence="3">The sequence shown here is derived from an EMBL/GenBank/DDBJ whole genome shotgun (WGS) entry which is preliminary data.</text>
</comment>
<gene>
    <name evidence="3" type="ORF">IF651_02305</name>
</gene>
<proteinExistence type="predicted"/>
<keyword evidence="3" id="KW-0378">Hydrolase</keyword>
<organism evidence="3 4">
    <name type="scientific">Cellulosimicrobium arenosum</name>
    <dbReference type="NCBI Taxonomy" id="2708133"/>
    <lineage>
        <taxon>Bacteria</taxon>
        <taxon>Bacillati</taxon>
        <taxon>Actinomycetota</taxon>
        <taxon>Actinomycetes</taxon>
        <taxon>Micrococcales</taxon>
        <taxon>Promicromonosporaceae</taxon>
        <taxon>Cellulosimicrobium</taxon>
    </lineage>
</organism>
<dbReference type="GO" id="GO:0016787">
    <property type="term" value="F:hydrolase activity"/>
    <property type="evidence" value="ECO:0007669"/>
    <property type="project" value="UniProtKB-KW"/>
</dbReference>
<dbReference type="InterPro" id="IPR053183">
    <property type="entry name" value="ASL1"/>
</dbReference>
<feature type="region of interest" description="Disordered" evidence="1">
    <location>
        <begin position="1"/>
        <end position="67"/>
    </location>
</feature>
<keyword evidence="4" id="KW-1185">Reference proteome</keyword>
<dbReference type="PANTHER" id="PTHR34154:SF3">
    <property type="entry name" value="ALKALI-SENSITIVE LINKAGE PROTEIN 1"/>
    <property type="match status" value="1"/>
</dbReference>
<accession>A0A927G6S3</accession>
<sequence length="366" mass="39224">MRWTAPRLPSVCSRDSRCWSRPGASPACCPRRPASPPQARRRRRTSTWCPAATPVVPTAASARPEASAWEPDPLILTGDAEPAERGVVEVEPARPTAADGPVDAAKDTSQDAAAPSARTIAPPSGKKGVAVWELADAAPALTASGAGWYYTWGTDPGPGLTSGAEFVPMVWGRDQVTDESLARAGRQGPYLLGFNEPDLDGQAEMSVEEALELWPRLESTGQALGSPAVAWGGDQEGGWLDRFMRGASERGHRVDFVTLHWYGGDFDAGRATAQLRDYLEAVHDRYGKPIWLTEFALIDFSHGVRHASDVEQAAFLTEAADMLADLDYVQRYAWFGLPATEGVRGTGLYLPGPVATPAGRAFEAAP</sequence>
<dbReference type="Pfam" id="PF11790">
    <property type="entry name" value="Glyco_hydro_cc"/>
    <property type="match status" value="1"/>
</dbReference>
<feature type="region of interest" description="Disordered" evidence="1">
    <location>
        <begin position="93"/>
        <end position="124"/>
    </location>
</feature>
<protein>
    <submittedName>
        <fullName evidence="3">Glycosyl hydrolase</fullName>
    </submittedName>
</protein>
<evidence type="ECO:0000313" key="3">
    <source>
        <dbReference type="EMBL" id="MBD8077893.1"/>
    </source>
</evidence>
<dbReference type="Gene3D" id="3.20.20.80">
    <property type="entry name" value="Glycosidases"/>
    <property type="match status" value="1"/>
</dbReference>
<dbReference type="InterPro" id="IPR024655">
    <property type="entry name" value="Asl1_glyco_hydro_catalytic"/>
</dbReference>
<feature type="domain" description="Asl1-like glycosyl hydrolase catalytic" evidence="2">
    <location>
        <begin position="142"/>
        <end position="344"/>
    </location>
</feature>
<reference evidence="3" key="1">
    <citation type="journal article" date="2018" name="Curr. Microbiol.">
        <title>Cellulosimicrobium arenosum sp. nov., Isolated from Marine Sediment Sand.</title>
        <authorList>
            <person name="Oh M."/>
            <person name="Kim J.H."/>
            <person name="Yoon J.H."/>
            <person name="Schumann P."/>
            <person name="Kim W."/>
        </authorList>
    </citation>
    <scope>NUCLEOTIDE SEQUENCE</scope>
    <source>
        <strain evidence="3">KCTC 49039</strain>
    </source>
</reference>
<reference evidence="3" key="2">
    <citation type="submission" date="2020-09" db="EMBL/GenBank/DDBJ databases">
        <authorList>
            <person name="Yu Y."/>
        </authorList>
    </citation>
    <scope>NUCLEOTIDE SEQUENCE</scope>
    <source>
        <strain evidence="3">KCTC 49039</strain>
    </source>
</reference>
<dbReference type="EMBL" id="JACYHB010000001">
    <property type="protein sequence ID" value="MBD8077893.1"/>
    <property type="molecule type" value="Genomic_DNA"/>
</dbReference>
<dbReference type="Proteomes" id="UP000610846">
    <property type="component" value="Unassembled WGS sequence"/>
</dbReference>
<evidence type="ECO:0000256" key="1">
    <source>
        <dbReference type="SAM" id="MobiDB-lite"/>
    </source>
</evidence>
<name>A0A927G6S3_9MICO</name>
<dbReference type="PANTHER" id="PTHR34154">
    <property type="entry name" value="ALKALI-SENSITIVE LINKAGE PROTEIN 1"/>
    <property type="match status" value="1"/>
</dbReference>
<evidence type="ECO:0000259" key="2">
    <source>
        <dbReference type="Pfam" id="PF11790"/>
    </source>
</evidence>